<evidence type="ECO:0000313" key="3">
    <source>
        <dbReference type="Proteomes" id="UP000252023"/>
    </source>
</evidence>
<evidence type="ECO:0000313" key="2">
    <source>
        <dbReference type="EMBL" id="AXC50455.1"/>
    </source>
</evidence>
<dbReference type="Proteomes" id="UP000252023">
    <property type="component" value="Chromosome"/>
</dbReference>
<dbReference type="AlphaFoldDB" id="A0A344PM50"/>
<proteinExistence type="predicted"/>
<keyword evidence="1" id="KW-0472">Membrane</keyword>
<evidence type="ECO:0000256" key="1">
    <source>
        <dbReference type="SAM" id="Phobius"/>
    </source>
</evidence>
<reference evidence="3" key="1">
    <citation type="submission" date="2018-07" db="EMBL/GenBank/DDBJ databases">
        <title>Genome sequencing of Paracoccus sp. SC2-6.</title>
        <authorList>
            <person name="Heo J."/>
            <person name="Kim S.-J."/>
            <person name="Kwon S.-W."/>
        </authorList>
    </citation>
    <scope>NUCLEOTIDE SEQUENCE [LARGE SCALE GENOMIC DNA]</scope>
    <source>
        <strain evidence="3">SC2-6</strain>
    </source>
</reference>
<dbReference type="RefSeq" id="WP_114076772.1">
    <property type="nucleotide sequence ID" value="NZ_CP030918.1"/>
</dbReference>
<dbReference type="OrthoDB" id="7874812at2"/>
<protein>
    <submittedName>
        <fullName evidence="2">Uncharacterized protein</fullName>
    </submittedName>
</protein>
<sequence>MQAEQVQQWAGEVAALMASRFGGARRGPVPDLATMLQRRGGALPRRLRREAVLLAEADRLSHQPRIARQLDLRAAQRAHLALTQHLRPLGALSRWRDRIGGPLAAAVLGLMLIAAAVIWMMVRRGAI</sequence>
<gene>
    <name evidence="2" type="ORF">DRW48_12890</name>
</gene>
<keyword evidence="1" id="KW-0812">Transmembrane</keyword>
<dbReference type="KEGG" id="pars:DRW48_12890"/>
<feature type="transmembrane region" description="Helical" evidence="1">
    <location>
        <begin position="103"/>
        <end position="122"/>
    </location>
</feature>
<dbReference type="EMBL" id="CP030918">
    <property type="protein sequence ID" value="AXC50455.1"/>
    <property type="molecule type" value="Genomic_DNA"/>
</dbReference>
<accession>A0A344PM50</accession>
<keyword evidence="3" id="KW-1185">Reference proteome</keyword>
<keyword evidence="1" id="KW-1133">Transmembrane helix</keyword>
<organism evidence="2 3">
    <name type="scientific">Paracoccus suum</name>
    <dbReference type="NCBI Taxonomy" id="2259340"/>
    <lineage>
        <taxon>Bacteria</taxon>
        <taxon>Pseudomonadati</taxon>
        <taxon>Pseudomonadota</taxon>
        <taxon>Alphaproteobacteria</taxon>
        <taxon>Rhodobacterales</taxon>
        <taxon>Paracoccaceae</taxon>
        <taxon>Paracoccus</taxon>
    </lineage>
</organism>
<name>A0A344PM50_9RHOB</name>